<gene>
    <name evidence="1" type="ORF">E4T82_09570</name>
</gene>
<dbReference type="AlphaFoldDB" id="A0A4Y9J9D2"/>
<sequence length="34" mass="4175">MHINTGQLPSGINRSEFDNWRRNYWENRVKNLVE</sequence>
<dbReference type="OrthoDB" id="9771173at2"/>
<name>A0A4Y9J9D2_9STRE</name>
<organism evidence="1 2">
    <name type="scientific">Streptococcus cuniculi</name>
    <dbReference type="NCBI Taxonomy" id="1432788"/>
    <lineage>
        <taxon>Bacteria</taxon>
        <taxon>Bacillati</taxon>
        <taxon>Bacillota</taxon>
        <taxon>Bacilli</taxon>
        <taxon>Lactobacillales</taxon>
        <taxon>Streptococcaceae</taxon>
        <taxon>Streptococcus</taxon>
    </lineage>
</organism>
<evidence type="ECO:0000313" key="1">
    <source>
        <dbReference type="EMBL" id="TFU97131.1"/>
    </source>
</evidence>
<reference evidence="1 2" key="1">
    <citation type="submission" date="2019-03" db="EMBL/GenBank/DDBJ databases">
        <title>Diversity of the mouse oral microbiome.</title>
        <authorList>
            <person name="Joseph S."/>
            <person name="Aduse-Opoku J."/>
            <person name="Curtis M."/>
            <person name="Wade W."/>
            <person name="Hashim A."/>
        </authorList>
    </citation>
    <scope>NUCLEOTIDE SEQUENCE [LARGE SCALE GENOMIC DNA]</scope>
    <source>
        <strain evidence="1 2">WM131</strain>
    </source>
</reference>
<comment type="caution">
    <text evidence="1">The sequence shown here is derived from an EMBL/GenBank/DDBJ whole genome shotgun (WGS) entry which is preliminary data.</text>
</comment>
<dbReference type="EMBL" id="SPPD01000016">
    <property type="protein sequence ID" value="TFU97131.1"/>
    <property type="molecule type" value="Genomic_DNA"/>
</dbReference>
<proteinExistence type="predicted"/>
<accession>A0A4Y9J9D2</accession>
<evidence type="ECO:0000313" key="2">
    <source>
        <dbReference type="Proteomes" id="UP000297253"/>
    </source>
</evidence>
<protein>
    <submittedName>
        <fullName evidence="1">Uncharacterized protein</fullName>
    </submittedName>
</protein>
<dbReference type="Proteomes" id="UP000297253">
    <property type="component" value="Unassembled WGS sequence"/>
</dbReference>